<dbReference type="PROSITE" id="PS51186">
    <property type="entry name" value="GNAT"/>
    <property type="match status" value="1"/>
</dbReference>
<keyword evidence="2" id="KW-0808">Transferase</keyword>
<dbReference type="InterPro" id="IPR051531">
    <property type="entry name" value="N-acetyltransferase"/>
</dbReference>
<dbReference type="AlphaFoldDB" id="A0A7V7RJC6"/>
<dbReference type="EMBL" id="WBOT01000007">
    <property type="protein sequence ID" value="KAB2330730.1"/>
    <property type="molecule type" value="Genomic_DNA"/>
</dbReference>
<proteinExistence type="predicted"/>
<dbReference type="PANTHER" id="PTHR43792:SF9">
    <property type="entry name" value="RIBOSOMAL-PROTEIN-ALANINE ACETYLTRANSFERASE"/>
    <property type="match status" value="1"/>
</dbReference>
<dbReference type="OrthoDB" id="9811523at2"/>
<comment type="caution">
    <text evidence="2">The sequence shown here is derived from an EMBL/GenBank/DDBJ whole genome shotgun (WGS) entry which is preliminary data.</text>
</comment>
<evidence type="ECO:0000259" key="1">
    <source>
        <dbReference type="PROSITE" id="PS51186"/>
    </source>
</evidence>
<gene>
    <name evidence="2" type="ORF">F7732_18785</name>
</gene>
<dbReference type="Proteomes" id="UP000441354">
    <property type="component" value="Unassembled WGS sequence"/>
</dbReference>
<dbReference type="Gene3D" id="3.40.630.30">
    <property type="match status" value="1"/>
</dbReference>
<dbReference type="GO" id="GO:0008999">
    <property type="term" value="F:protein-N-terminal-alanine acetyltransferase activity"/>
    <property type="evidence" value="ECO:0007669"/>
    <property type="project" value="TreeGrafter"/>
</dbReference>
<organism evidence="2 3">
    <name type="scientific">Bacillus mesophilum</name>
    <dbReference type="NCBI Taxonomy" id="1071718"/>
    <lineage>
        <taxon>Bacteria</taxon>
        <taxon>Bacillati</taxon>
        <taxon>Bacillota</taxon>
        <taxon>Bacilli</taxon>
        <taxon>Bacillales</taxon>
        <taxon>Bacillaceae</taxon>
        <taxon>Bacillus</taxon>
    </lineage>
</organism>
<evidence type="ECO:0000313" key="3">
    <source>
        <dbReference type="Proteomes" id="UP000441354"/>
    </source>
</evidence>
<keyword evidence="3" id="KW-1185">Reference proteome</keyword>
<name>A0A7V7RJC6_9BACI</name>
<dbReference type="Pfam" id="PF13302">
    <property type="entry name" value="Acetyltransf_3"/>
    <property type="match status" value="1"/>
</dbReference>
<accession>A0A7V7RJC6</accession>
<dbReference type="InterPro" id="IPR016181">
    <property type="entry name" value="Acyl_CoA_acyltransferase"/>
</dbReference>
<dbReference type="InterPro" id="IPR000182">
    <property type="entry name" value="GNAT_dom"/>
</dbReference>
<dbReference type="GO" id="GO:0005737">
    <property type="term" value="C:cytoplasm"/>
    <property type="evidence" value="ECO:0007669"/>
    <property type="project" value="TreeGrafter"/>
</dbReference>
<feature type="domain" description="N-acetyltransferase" evidence="1">
    <location>
        <begin position="14"/>
        <end position="178"/>
    </location>
</feature>
<sequence>MSAEHFPIIETPRLRLRKITAEDANSILVYLSDEDVMKYYGLLPFTSVDDALDEIAWYQSIQDQQTGMRWGITLKEEDIIIGSCGFHNGVPKHFRTEIGFELSKAYWGKGIAAEAIKAVVNYGFDHLNINRIEALIEPANQPSQKVVEKIGFIKEGLLRNYEYTNGKFDDLYIYSLLKQDI</sequence>
<reference evidence="2 3" key="1">
    <citation type="journal article" date="2014" name="Arch. Microbiol.">
        <title>Bacillus mesophilum sp. nov., strain IITR-54T, a novel 4-chlorobiphenyl dechlorinating bacterium.</title>
        <authorList>
            <person name="Manickam N."/>
            <person name="Singh N.K."/>
            <person name="Bajaj A."/>
            <person name="Kumar R.M."/>
            <person name="Kaur G."/>
            <person name="Kaur N."/>
            <person name="Bala M."/>
            <person name="Kumar A."/>
            <person name="Mayilraj S."/>
        </authorList>
    </citation>
    <scope>NUCLEOTIDE SEQUENCE [LARGE SCALE GENOMIC DNA]</scope>
    <source>
        <strain evidence="2 3">IITR-54</strain>
    </source>
</reference>
<evidence type="ECO:0000313" key="2">
    <source>
        <dbReference type="EMBL" id="KAB2330730.1"/>
    </source>
</evidence>
<dbReference type="SUPFAM" id="SSF55729">
    <property type="entry name" value="Acyl-CoA N-acyltransferases (Nat)"/>
    <property type="match status" value="1"/>
</dbReference>
<dbReference type="PANTHER" id="PTHR43792">
    <property type="entry name" value="GNAT FAMILY, PUTATIVE (AFU_ORTHOLOGUE AFUA_3G00765)-RELATED-RELATED"/>
    <property type="match status" value="1"/>
</dbReference>
<protein>
    <submittedName>
        <fullName evidence="2">GNAT family N-acetyltransferase</fullName>
    </submittedName>
</protein>